<keyword evidence="3 4" id="KW-0732">Signal</keyword>
<evidence type="ECO:0000313" key="7">
    <source>
        <dbReference type="Proteomes" id="UP001237448"/>
    </source>
</evidence>
<evidence type="ECO:0000256" key="2">
    <source>
        <dbReference type="ARBA" id="ARBA00007639"/>
    </source>
</evidence>
<dbReference type="EMBL" id="JAUSVK010000001">
    <property type="protein sequence ID" value="MDQ0390589.1"/>
    <property type="molecule type" value="Genomic_DNA"/>
</dbReference>
<dbReference type="InterPro" id="IPR025997">
    <property type="entry name" value="SBP_2_dom"/>
</dbReference>
<feature type="chain" id="PRO_5046273551" evidence="4">
    <location>
        <begin position="25"/>
        <end position="354"/>
    </location>
</feature>
<dbReference type="RefSeq" id="WP_307421859.1">
    <property type="nucleotide sequence ID" value="NZ_JAUSVK010000001.1"/>
</dbReference>
<protein>
    <submittedName>
        <fullName evidence="6">Ribose transport system substrate-binding protein</fullName>
    </submittedName>
</protein>
<comment type="subcellular location">
    <subcellularLocation>
        <location evidence="1">Cell envelope</location>
    </subcellularLocation>
</comment>
<dbReference type="PANTHER" id="PTHR46847">
    <property type="entry name" value="D-ALLOSE-BINDING PERIPLASMIC PROTEIN-RELATED"/>
    <property type="match status" value="1"/>
</dbReference>
<dbReference type="Pfam" id="PF13407">
    <property type="entry name" value="Peripla_BP_4"/>
    <property type="match status" value="1"/>
</dbReference>
<dbReference type="Gene3D" id="3.40.50.2300">
    <property type="match status" value="2"/>
</dbReference>
<evidence type="ECO:0000256" key="1">
    <source>
        <dbReference type="ARBA" id="ARBA00004196"/>
    </source>
</evidence>
<comment type="similarity">
    <text evidence="2">Belongs to the bacterial solute-binding protein 2 family.</text>
</comment>
<sequence length="354" mass="36820">MGMRKSIAALAIGAVLALAPVAFAGETVGPGGEKATPASTLALTDAEAAKLREGKFTAALLWHTSSDFVNAVTAGAKDEFARLGITVVAEADAGFDAAKQKSDVETAMARKPSAILTLPLDPVTSAAALRPAVEAGVKVVLLSNKPKDFVQGKDYVTIVTDDLFQMGKQAADALAAAIGKKGKVAWIYHDAQYYVTNQRDNAFKATIEADYPDIKIVASQGISDPARAEDIAQAILLQHPDLDGIYVTWSEPAEGVLSALRAAGNTRTKVVTLDLSEPVGLDMVKGGNVAAIAADKAYELGRAMAEAAGYGLLGKQAPAFVVAPVLTVTKANVAEGWQESLHRAAPQSILDALK</sequence>
<evidence type="ECO:0000259" key="5">
    <source>
        <dbReference type="Pfam" id="PF13407"/>
    </source>
</evidence>
<feature type="domain" description="Periplasmic binding protein" evidence="5">
    <location>
        <begin position="61"/>
        <end position="312"/>
    </location>
</feature>
<dbReference type="Proteomes" id="UP001237448">
    <property type="component" value="Unassembled WGS sequence"/>
</dbReference>
<reference evidence="6 7" key="1">
    <citation type="submission" date="2023-07" db="EMBL/GenBank/DDBJ databases">
        <title>Genomic Encyclopedia of Type Strains, Phase IV (KMG-IV): sequencing the most valuable type-strain genomes for metagenomic binning, comparative biology and taxonomic classification.</title>
        <authorList>
            <person name="Goeker M."/>
        </authorList>
    </citation>
    <scope>NUCLEOTIDE SEQUENCE [LARGE SCALE GENOMIC DNA]</scope>
    <source>
        <strain evidence="6 7">DSM 5896</strain>
    </source>
</reference>
<dbReference type="InterPro" id="IPR028082">
    <property type="entry name" value="Peripla_BP_I"/>
</dbReference>
<gene>
    <name evidence="6" type="ORF">J3R73_000381</name>
</gene>
<accession>A0ABU0F7K3</accession>
<comment type="caution">
    <text evidence="6">The sequence shown here is derived from an EMBL/GenBank/DDBJ whole genome shotgun (WGS) entry which is preliminary data.</text>
</comment>
<proteinExistence type="inferred from homology"/>
<dbReference type="CDD" id="cd06316">
    <property type="entry name" value="PBP1_ABC_sugar_binding-like"/>
    <property type="match status" value="1"/>
</dbReference>
<dbReference type="PANTHER" id="PTHR46847:SF1">
    <property type="entry name" value="D-ALLOSE-BINDING PERIPLASMIC PROTEIN-RELATED"/>
    <property type="match status" value="1"/>
</dbReference>
<dbReference type="SUPFAM" id="SSF53822">
    <property type="entry name" value="Periplasmic binding protein-like I"/>
    <property type="match status" value="1"/>
</dbReference>
<feature type="signal peptide" evidence="4">
    <location>
        <begin position="1"/>
        <end position="24"/>
    </location>
</feature>
<evidence type="ECO:0000256" key="4">
    <source>
        <dbReference type="SAM" id="SignalP"/>
    </source>
</evidence>
<name>A0ABU0F7K3_9HYPH</name>
<organism evidence="6 7">
    <name type="scientific">Labrys monachus</name>
    <dbReference type="NCBI Taxonomy" id="217067"/>
    <lineage>
        <taxon>Bacteria</taxon>
        <taxon>Pseudomonadati</taxon>
        <taxon>Pseudomonadota</taxon>
        <taxon>Alphaproteobacteria</taxon>
        <taxon>Hyphomicrobiales</taxon>
        <taxon>Xanthobacteraceae</taxon>
        <taxon>Labrys</taxon>
    </lineage>
</organism>
<evidence type="ECO:0000256" key="3">
    <source>
        <dbReference type="ARBA" id="ARBA00022729"/>
    </source>
</evidence>
<evidence type="ECO:0000313" key="6">
    <source>
        <dbReference type="EMBL" id="MDQ0390589.1"/>
    </source>
</evidence>
<keyword evidence="7" id="KW-1185">Reference proteome</keyword>